<gene>
    <name evidence="1" type="ORF">H9Q16_05640</name>
</gene>
<dbReference type="Proteomes" id="UP000635142">
    <property type="component" value="Unassembled WGS sequence"/>
</dbReference>
<accession>A0A927D1N1</accession>
<evidence type="ECO:0000313" key="1">
    <source>
        <dbReference type="EMBL" id="MBD3663395.1"/>
    </source>
</evidence>
<dbReference type="PROSITE" id="PS51257">
    <property type="entry name" value="PROKAR_LIPOPROTEIN"/>
    <property type="match status" value="1"/>
</dbReference>
<name>A0A927D1N1_9RHOB</name>
<sequence>MNRRHILLGVPALITACSLRDGPPNPGTRQDIDALASAITDLSPAIDPAEARHAADLAYAETHNLAATYQITGPPLLHNAQVNAGQKPRGLCWHWAEDLEKRLSTVGYRTLRMHRAIANADNPLRIDHSTAIIAPTGARWHAGIVLDPWRHGGTLHWVRVADDTKYNWQDRETVLRRHGRIRYVKQGADT</sequence>
<comment type="caution">
    <text evidence="1">The sequence shown here is derived from an EMBL/GenBank/DDBJ whole genome shotgun (WGS) entry which is preliminary data.</text>
</comment>
<reference evidence="1" key="1">
    <citation type="submission" date="2020-08" db="EMBL/GenBank/DDBJ databases">
        <title>Sulfitobacter aestuariivivens sp. nov., isolated from a tidal flat.</title>
        <authorList>
            <person name="Park S."/>
            <person name="Yoon J.-H."/>
        </authorList>
    </citation>
    <scope>NUCLEOTIDE SEQUENCE</scope>
    <source>
        <strain evidence="1">TSTF-M16</strain>
    </source>
</reference>
<evidence type="ECO:0000313" key="2">
    <source>
        <dbReference type="Proteomes" id="UP000635142"/>
    </source>
</evidence>
<dbReference type="EMBL" id="JACTAG010000001">
    <property type="protein sequence ID" value="MBD3663395.1"/>
    <property type="molecule type" value="Genomic_DNA"/>
</dbReference>
<proteinExistence type="predicted"/>
<organism evidence="1 2">
    <name type="scientific">Sulfitobacter aestuariivivens</name>
    <dbReference type="NCBI Taxonomy" id="2766981"/>
    <lineage>
        <taxon>Bacteria</taxon>
        <taxon>Pseudomonadati</taxon>
        <taxon>Pseudomonadota</taxon>
        <taxon>Alphaproteobacteria</taxon>
        <taxon>Rhodobacterales</taxon>
        <taxon>Roseobacteraceae</taxon>
        <taxon>Sulfitobacter</taxon>
    </lineage>
</organism>
<protein>
    <recommendedName>
        <fullName evidence="3">Lipoprotein</fullName>
    </recommendedName>
</protein>
<dbReference type="AlphaFoldDB" id="A0A927D1N1"/>
<evidence type="ECO:0008006" key="3">
    <source>
        <dbReference type="Google" id="ProtNLM"/>
    </source>
</evidence>
<keyword evidence="2" id="KW-1185">Reference proteome</keyword>
<dbReference type="RefSeq" id="WP_191074364.1">
    <property type="nucleotide sequence ID" value="NZ_JACTAG010000001.1"/>
</dbReference>